<gene>
    <name evidence="1" type="ORF">T07_7515</name>
</gene>
<organism evidence="1 2">
    <name type="scientific">Trichinella nelsoni</name>
    <dbReference type="NCBI Taxonomy" id="6336"/>
    <lineage>
        <taxon>Eukaryota</taxon>
        <taxon>Metazoa</taxon>
        <taxon>Ecdysozoa</taxon>
        <taxon>Nematoda</taxon>
        <taxon>Enoplea</taxon>
        <taxon>Dorylaimia</taxon>
        <taxon>Trichinellida</taxon>
        <taxon>Trichinellidae</taxon>
        <taxon>Trichinella</taxon>
    </lineage>
</organism>
<dbReference type="AlphaFoldDB" id="A0A0V0SBP2"/>
<reference evidence="1 2" key="1">
    <citation type="submission" date="2015-01" db="EMBL/GenBank/DDBJ databases">
        <title>Evolution of Trichinella species and genotypes.</title>
        <authorList>
            <person name="Korhonen P.K."/>
            <person name="Edoardo P."/>
            <person name="Giuseppe L.R."/>
            <person name="Gasser R.B."/>
        </authorList>
    </citation>
    <scope>NUCLEOTIDE SEQUENCE [LARGE SCALE GENOMIC DNA]</scope>
    <source>
        <strain evidence="1">ISS37</strain>
    </source>
</reference>
<sequence length="107" mass="12251">MTVKQVQFPEIVRCVHNTLPLAQQTVRAQQSLERTRMPHRSGQQPTGYFICVLFHASSIQNPPSGIFVRSTTARHCQPFTPTNALKIKPRNYTYYCFVNGLLHFSDT</sequence>
<accession>A0A0V0SBP2</accession>
<comment type="caution">
    <text evidence="1">The sequence shown here is derived from an EMBL/GenBank/DDBJ whole genome shotgun (WGS) entry which is preliminary data.</text>
</comment>
<proteinExistence type="predicted"/>
<name>A0A0V0SBP2_9BILA</name>
<evidence type="ECO:0000313" key="2">
    <source>
        <dbReference type="Proteomes" id="UP000054630"/>
    </source>
</evidence>
<dbReference type="Proteomes" id="UP000054630">
    <property type="component" value="Unassembled WGS sequence"/>
</dbReference>
<protein>
    <submittedName>
        <fullName evidence="1">Uncharacterized protein</fullName>
    </submittedName>
</protein>
<dbReference type="EMBL" id="JYDL01000019">
    <property type="protein sequence ID" value="KRX24145.1"/>
    <property type="molecule type" value="Genomic_DNA"/>
</dbReference>
<keyword evidence="2" id="KW-1185">Reference proteome</keyword>
<dbReference type="OrthoDB" id="10284416at2759"/>
<evidence type="ECO:0000313" key="1">
    <source>
        <dbReference type="EMBL" id="KRX24145.1"/>
    </source>
</evidence>